<protein>
    <recommendedName>
        <fullName evidence="6">Aminotransferase</fullName>
        <ecNumber evidence="6">2.6.1.-</ecNumber>
    </recommendedName>
</protein>
<evidence type="ECO:0000256" key="4">
    <source>
        <dbReference type="ARBA" id="ARBA00022679"/>
    </source>
</evidence>
<dbReference type="Gene3D" id="3.90.1150.10">
    <property type="entry name" value="Aspartate Aminotransferase, domain 1"/>
    <property type="match status" value="1"/>
</dbReference>
<evidence type="ECO:0000256" key="5">
    <source>
        <dbReference type="ARBA" id="ARBA00022898"/>
    </source>
</evidence>
<dbReference type="Gene3D" id="3.40.640.10">
    <property type="entry name" value="Type I PLP-dependent aspartate aminotransferase-like (Major domain)"/>
    <property type="match status" value="1"/>
</dbReference>
<name>A0A510JAF9_9FUSO</name>
<dbReference type="RefSeq" id="WP_026737647.1">
    <property type="nucleotide sequence ID" value="NZ_AP019822.1"/>
</dbReference>
<dbReference type="InterPro" id="IPR004838">
    <property type="entry name" value="NHTrfase_class1_PyrdxlP-BS"/>
</dbReference>
<organism evidence="8 9">
    <name type="scientific">Pseudoleptotrichia goodfellowii</name>
    <dbReference type="NCBI Taxonomy" id="157692"/>
    <lineage>
        <taxon>Bacteria</taxon>
        <taxon>Fusobacteriati</taxon>
        <taxon>Fusobacteriota</taxon>
        <taxon>Fusobacteriia</taxon>
        <taxon>Fusobacteriales</taxon>
        <taxon>Leptotrichiaceae</taxon>
        <taxon>Pseudoleptotrichia</taxon>
    </lineage>
</organism>
<keyword evidence="3 6" id="KW-0032">Aminotransferase</keyword>
<dbReference type="InterPro" id="IPR050596">
    <property type="entry name" value="AspAT/PAT-like"/>
</dbReference>
<evidence type="ECO:0000256" key="2">
    <source>
        <dbReference type="ARBA" id="ARBA00007441"/>
    </source>
</evidence>
<dbReference type="GO" id="GO:0008483">
    <property type="term" value="F:transaminase activity"/>
    <property type="evidence" value="ECO:0007669"/>
    <property type="project" value="UniProtKB-KW"/>
</dbReference>
<evidence type="ECO:0000256" key="1">
    <source>
        <dbReference type="ARBA" id="ARBA00001933"/>
    </source>
</evidence>
<dbReference type="OrthoDB" id="9802328at2"/>
<evidence type="ECO:0000256" key="3">
    <source>
        <dbReference type="ARBA" id="ARBA00022576"/>
    </source>
</evidence>
<comment type="cofactor">
    <cofactor evidence="1 6">
        <name>pyridoxal 5'-phosphate</name>
        <dbReference type="ChEBI" id="CHEBI:597326"/>
    </cofactor>
</comment>
<keyword evidence="5" id="KW-0663">Pyridoxal phosphate</keyword>
<dbReference type="EMBL" id="AP019822">
    <property type="protein sequence ID" value="BBM36309.1"/>
    <property type="molecule type" value="Genomic_DNA"/>
</dbReference>
<dbReference type="FunFam" id="3.40.640.10:FF:000033">
    <property type="entry name" value="Aspartate aminotransferase"/>
    <property type="match status" value="1"/>
</dbReference>
<reference evidence="8 9" key="1">
    <citation type="submission" date="2019-07" db="EMBL/GenBank/DDBJ databases">
        <title>Complete Genome Sequence of Leptotrichia goodfellowii Strain JCM 16774.</title>
        <authorList>
            <person name="Watanabe S."/>
            <person name="Cui L."/>
        </authorList>
    </citation>
    <scope>NUCLEOTIDE SEQUENCE [LARGE SCALE GENOMIC DNA]</scope>
    <source>
        <strain evidence="8 9">JCM16774</strain>
    </source>
</reference>
<dbReference type="PROSITE" id="PS00105">
    <property type="entry name" value="AA_TRANSFER_CLASS_1"/>
    <property type="match status" value="1"/>
</dbReference>
<dbReference type="AlphaFoldDB" id="A0A510JAF9"/>
<dbReference type="KEGG" id="lgo:JCM16774_1241"/>
<dbReference type="GO" id="GO:0030170">
    <property type="term" value="F:pyridoxal phosphate binding"/>
    <property type="evidence" value="ECO:0007669"/>
    <property type="project" value="InterPro"/>
</dbReference>
<dbReference type="InterPro" id="IPR015421">
    <property type="entry name" value="PyrdxlP-dep_Trfase_major"/>
</dbReference>
<feature type="domain" description="Aminotransferase class I/classII large" evidence="7">
    <location>
        <begin position="28"/>
        <end position="375"/>
    </location>
</feature>
<accession>A0A510JAF9</accession>
<evidence type="ECO:0000313" key="8">
    <source>
        <dbReference type="EMBL" id="BBM36309.1"/>
    </source>
</evidence>
<sequence length="382" mass="43512">MYINKTVKEIQISDIRKIYEKMQTHENPLNMSLGEPDIDVPDEVKEAVAYHALNTRIKYSPVGGIPELRGKIAEFYNKNFEGSFTMDNVLVTVGSTEGLASVMKAVIAEGDEVLMPTPAYVGYGSLIKMTGGVPKYIDLRENDFNLTKEILEKNVTEKTKLIILTYPNNPSGAILHEEEMEKIAEFLKDKEIYLLSDEIYGSITFGKYTSFGKYSEILKKQLIIISGFSKSHSMTGYRIGYIITNPELQLQVKKVSQYNVTSTSTLSQYGALTALEKCSDRKQVSEIYRKRVEYFLKELEKMRFKCIKPEGAFYIFAGYENIDKLKNMKSLDFALDLLEKTGLAIVPGSTFQVEKYMRFSIVHDIPVLEEAVKRLKEYVENL</sequence>
<dbReference type="Proteomes" id="UP000321606">
    <property type="component" value="Chromosome"/>
</dbReference>
<dbReference type="PANTHER" id="PTHR46383">
    <property type="entry name" value="ASPARTATE AMINOTRANSFERASE"/>
    <property type="match status" value="1"/>
</dbReference>
<dbReference type="SUPFAM" id="SSF53383">
    <property type="entry name" value="PLP-dependent transferases"/>
    <property type="match status" value="1"/>
</dbReference>
<evidence type="ECO:0000313" key="9">
    <source>
        <dbReference type="Proteomes" id="UP000321606"/>
    </source>
</evidence>
<evidence type="ECO:0000256" key="6">
    <source>
        <dbReference type="RuleBase" id="RU000481"/>
    </source>
</evidence>
<dbReference type="InterPro" id="IPR015424">
    <property type="entry name" value="PyrdxlP-dep_Trfase"/>
</dbReference>
<dbReference type="Pfam" id="PF00155">
    <property type="entry name" value="Aminotran_1_2"/>
    <property type="match status" value="1"/>
</dbReference>
<dbReference type="CDD" id="cd00609">
    <property type="entry name" value="AAT_like"/>
    <property type="match status" value="1"/>
</dbReference>
<proteinExistence type="inferred from homology"/>
<dbReference type="PANTHER" id="PTHR46383:SF4">
    <property type="entry name" value="AMINOTRANSFERASE"/>
    <property type="match status" value="1"/>
</dbReference>
<dbReference type="InterPro" id="IPR015422">
    <property type="entry name" value="PyrdxlP-dep_Trfase_small"/>
</dbReference>
<keyword evidence="4 6" id="KW-0808">Transferase</keyword>
<dbReference type="GO" id="GO:0006520">
    <property type="term" value="P:amino acid metabolic process"/>
    <property type="evidence" value="ECO:0007669"/>
    <property type="project" value="InterPro"/>
</dbReference>
<dbReference type="EC" id="2.6.1.-" evidence="6"/>
<dbReference type="InterPro" id="IPR004839">
    <property type="entry name" value="Aminotransferase_I/II_large"/>
</dbReference>
<evidence type="ECO:0000259" key="7">
    <source>
        <dbReference type="Pfam" id="PF00155"/>
    </source>
</evidence>
<gene>
    <name evidence="8" type="ORF">JCM16774_1241</name>
</gene>
<dbReference type="STRING" id="714315.GCA_000516535_01247"/>
<comment type="similarity">
    <text evidence="2 6">Belongs to the class-I pyridoxal-phosphate-dependent aminotransferase family.</text>
</comment>